<protein>
    <submittedName>
        <fullName evidence="1">Uncharacterized protein</fullName>
    </submittedName>
</protein>
<sequence length="66" mass="7412">MLKIKKKKDVKSGVFYANLTEAVEGLVSCCMIIIEQQMKIILEDAKSVQVSKGIVNDTKSYTNIKF</sequence>
<dbReference type="EMBL" id="AILW01000008">
    <property type="protein sequence ID" value="EJF83087.1"/>
    <property type="molecule type" value="Genomic_DNA"/>
</dbReference>
<evidence type="ECO:0000313" key="2">
    <source>
        <dbReference type="Proteomes" id="UP000008942"/>
    </source>
</evidence>
<comment type="caution">
    <text evidence="1">The sequence shown here is derived from an EMBL/GenBank/DDBJ whole genome shotgun (WGS) entry which is preliminary data.</text>
</comment>
<reference evidence="1 2" key="1">
    <citation type="submission" date="2012-03" db="EMBL/GenBank/DDBJ databases">
        <title>The Genome Sequence of Bartonella elizabethae Re6043vi.</title>
        <authorList>
            <consortium name="The Broad Institute Genome Sequencing Platform"/>
            <consortium name="The Broad Institute Genome Sequencing Center for Infectious Disease"/>
            <person name="Feldgarden M."/>
            <person name="Kirby J."/>
            <person name="Kosoy M."/>
            <person name="Birtles R."/>
            <person name="Probert W.S."/>
            <person name="Chiaraviglio L."/>
            <person name="Young S.K."/>
            <person name="Zeng Q."/>
            <person name="Gargeya S."/>
            <person name="Fitzgerald M."/>
            <person name="Haas B."/>
            <person name="Abouelleil A."/>
            <person name="Alvarado L."/>
            <person name="Arachchi H.M."/>
            <person name="Berlin A."/>
            <person name="Chapman S.B."/>
            <person name="Gearin G."/>
            <person name="Goldberg J."/>
            <person name="Griggs A."/>
            <person name="Gujja S."/>
            <person name="Hansen M."/>
            <person name="Heiman D."/>
            <person name="Howarth C."/>
            <person name="Larimer J."/>
            <person name="Lui A."/>
            <person name="MacDonald P.J.P."/>
            <person name="McCowen C."/>
            <person name="Montmayeur A."/>
            <person name="Murphy C."/>
            <person name="Neiman D."/>
            <person name="Pearson M."/>
            <person name="Priest M."/>
            <person name="Roberts A."/>
            <person name="Saif S."/>
            <person name="Shea T."/>
            <person name="Sisk P."/>
            <person name="Stolte C."/>
            <person name="Sykes S."/>
            <person name="Wortman J."/>
            <person name="Nusbaum C."/>
            <person name="Birren B."/>
        </authorList>
    </citation>
    <scope>NUCLEOTIDE SEQUENCE [LARGE SCALE GENOMIC DNA]</scope>
    <source>
        <strain evidence="1 2">Re6043vi</strain>
    </source>
</reference>
<dbReference type="Proteomes" id="UP000008942">
    <property type="component" value="Unassembled WGS sequence"/>
</dbReference>
<organism evidence="1 2">
    <name type="scientific">Bartonella elizabethae Re6043vi</name>
    <dbReference type="NCBI Taxonomy" id="1094554"/>
    <lineage>
        <taxon>Bacteria</taxon>
        <taxon>Pseudomonadati</taxon>
        <taxon>Pseudomonadota</taxon>
        <taxon>Alphaproteobacteria</taxon>
        <taxon>Hyphomicrobiales</taxon>
        <taxon>Bartonellaceae</taxon>
        <taxon>Bartonella</taxon>
    </lineage>
</organism>
<gene>
    <name evidence="1" type="ORF">MCU_01257</name>
</gene>
<accession>A0ABN0GJZ7</accession>
<name>A0ABN0GJZ7_BAREL</name>
<evidence type="ECO:0000313" key="1">
    <source>
        <dbReference type="EMBL" id="EJF83087.1"/>
    </source>
</evidence>
<proteinExistence type="predicted"/>
<keyword evidence="2" id="KW-1185">Reference proteome</keyword>